<sequence>IEEYNDKGYVRSLYYFLQLQNKKFLKLRIWWTVTNFGEISGTIAIEMDKGTYIHALDDGLFTLGAPYKEVDEGPSPPEQLMSVKLSDSRISLKSDYGKYLGINSDGLVVGLSDAIGPREQWESVFQNGKMALLASNGCFIRCNEARDIEAKSKTAAGEGMIKVIMTFYTDDYKKDDIPEEDKGNVKQCEINYVNKFQSFHDHKLKISKEDSKILKKAQKDGFLHEMLLDRRAKLKADRYCK</sequence>
<evidence type="ECO:0000256" key="14">
    <source>
        <dbReference type="ARBA" id="ARBA00080043"/>
    </source>
</evidence>
<dbReference type="GO" id="GO:0030018">
    <property type="term" value="C:Z disc"/>
    <property type="evidence" value="ECO:0007669"/>
    <property type="project" value="UniProtKB-SubCell"/>
</dbReference>
<dbReference type="AlphaFoldDB" id="A0A8C9GNI1"/>
<dbReference type="PANTHER" id="PTHR12928">
    <property type="entry name" value="FRG1 PROTEIN"/>
    <property type="match status" value="1"/>
</dbReference>
<evidence type="ECO:0000256" key="10">
    <source>
        <dbReference type="ARBA" id="ARBA00023203"/>
    </source>
</evidence>
<evidence type="ECO:0000256" key="5">
    <source>
        <dbReference type="ARBA" id="ARBA00022490"/>
    </source>
</evidence>
<dbReference type="Proteomes" id="UP000694416">
    <property type="component" value="Unplaced"/>
</dbReference>
<evidence type="ECO:0000256" key="3">
    <source>
        <dbReference type="ARBA" id="ARBA00004604"/>
    </source>
</evidence>
<dbReference type="InterPro" id="IPR010414">
    <property type="entry name" value="FRG1"/>
</dbReference>
<dbReference type="GO" id="GO:0006364">
    <property type="term" value="P:rRNA processing"/>
    <property type="evidence" value="ECO:0007669"/>
    <property type="project" value="UniProtKB-KW"/>
</dbReference>
<keyword evidence="10" id="KW-0009">Actin-binding</keyword>
<reference evidence="15" key="1">
    <citation type="submission" date="2025-08" db="UniProtKB">
        <authorList>
            <consortium name="Ensembl"/>
        </authorList>
    </citation>
    <scope>IDENTIFICATION</scope>
</reference>
<dbReference type="PANTHER" id="PTHR12928:SF3">
    <property type="entry name" value="PROTEIN FRG1"/>
    <property type="match status" value="1"/>
</dbReference>
<dbReference type="Ensembl" id="ENSPTET00000011656.1">
    <property type="protein sequence ID" value="ENSPTEP00000007650.1"/>
    <property type="gene ID" value="ENSPTEG00000008701.1"/>
</dbReference>
<protein>
    <recommendedName>
        <fullName evidence="13">Protein FRG1</fullName>
    </recommendedName>
    <alternativeName>
        <fullName evidence="14">FSHD region gene 1 protein</fullName>
    </alternativeName>
</protein>
<comment type="similarity">
    <text evidence="4">Belongs to the FRG1 family.</text>
</comment>
<keyword evidence="5" id="KW-0963">Cytoplasm</keyword>
<evidence type="ECO:0000313" key="15">
    <source>
        <dbReference type="Ensembl" id="ENSPTEP00000007650.1"/>
    </source>
</evidence>
<proteinExistence type="inferred from homology"/>
<dbReference type="SUPFAM" id="SSF50405">
    <property type="entry name" value="Actin-crosslinking proteins"/>
    <property type="match status" value="1"/>
</dbReference>
<evidence type="ECO:0000256" key="13">
    <source>
        <dbReference type="ARBA" id="ARBA00071071"/>
    </source>
</evidence>
<evidence type="ECO:0000256" key="11">
    <source>
        <dbReference type="ARBA" id="ARBA00023242"/>
    </source>
</evidence>
<evidence type="ECO:0000256" key="2">
    <source>
        <dbReference type="ARBA" id="ARBA00004408"/>
    </source>
</evidence>
<evidence type="ECO:0000256" key="6">
    <source>
        <dbReference type="ARBA" id="ARBA00022517"/>
    </source>
</evidence>
<dbReference type="GO" id="GO:0051015">
    <property type="term" value="F:actin filament binding"/>
    <property type="evidence" value="ECO:0007669"/>
    <property type="project" value="TreeGrafter"/>
</dbReference>
<organism evidence="15 16">
    <name type="scientific">Piliocolobus tephrosceles</name>
    <name type="common">Ugandan red Colobus</name>
    <dbReference type="NCBI Taxonomy" id="591936"/>
    <lineage>
        <taxon>Eukaryota</taxon>
        <taxon>Metazoa</taxon>
        <taxon>Chordata</taxon>
        <taxon>Craniata</taxon>
        <taxon>Vertebrata</taxon>
        <taxon>Euteleostomi</taxon>
        <taxon>Mammalia</taxon>
        <taxon>Eutheria</taxon>
        <taxon>Euarchontoglires</taxon>
        <taxon>Primates</taxon>
        <taxon>Haplorrhini</taxon>
        <taxon>Catarrhini</taxon>
        <taxon>Cercopithecidae</taxon>
        <taxon>Colobinae</taxon>
        <taxon>Piliocolobus</taxon>
    </lineage>
</organism>
<keyword evidence="7" id="KW-0517">Myogenesis</keyword>
<name>A0A8C9GNI1_9PRIM</name>
<comment type="subcellular location">
    <subcellularLocation>
        <location evidence="1">Cytoplasm</location>
        <location evidence="1">Myofibril</location>
        <location evidence="1">Sarcomere</location>
        <location evidence="1">Z line</location>
    </subcellularLocation>
    <subcellularLocation>
        <location evidence="2">Nucleus</location>
        <location evidence="2">Cajal body</location>
    </subcellularLocation>
    <subcellularLocation>
        <location evidence="3">Nucleus</location>
        <location evidence="3">Nucleolus</location>
    </subcellularLocation>
</comment>
<evidence type="ECO:0000256" key="1">
    <source>
        <dbReference type="ARBA" id="ARBA00004216"/>
    </source>
</evidence>
<keyword evidence="11" id="KW-0539">Nucleus</keyword>
<reference evidence="15" key="2">
    <citation type="submission" date="2025-09" db="UniProtKB">
        <authorList>
            <consortium name="Ensembl"/>
        </authorList>
    </citation>
    <scope>IDENTIFICATION</scope>
</reference>
<dbReference type="GO" id="GO:0055120">
    <property type="term" value="C:striated muscle dense body"/>
    <property type="evidence" value="ECO:0007669"/>
    <property type="project" value="TreeGrafter"/>
</dbReference>
<keyword evidence="16" id="KW-1185">Reference proteome</keyword>
<evidence type="ECO:0000313" key="16">
    <source>
        <dbReference type="Proteomes" id="UP000694416"/>
    </source>
</evidence>
<comment type="function">
    <text evidence="12">Binds to mRNA in a sequence-independent manner. May play a role in regulation of pre-mRNA splicing or in the assembly of rRNA into ribosomal subunits. May be involved in mRNA transport. May be involved in epigenetic regulation of muscle differentiation through regulation of activity of the histone-lysine N-methyltransferase KMT5B.</text>
</comment>
<keyword evidence="6" id="KW-0690">Ribosome biogenesis</keyword>
<dbReference type="GO" id="GO:0007517">
    <property type="term" value="P:muscle organ development"/>
    <property type="evidence" value="ECO:0007669"/>
    <property type="project" value="UniProtKB-KW"/>
</dbReference>
<dbReference type="GO" id="GO:0005730">
    <property type="term" value="C:nucleolus"/>
    <property type="evidence" value="ECO:0007669"/>
    <property type="project" value="UniProtKB-SubCell"/>
</dbReference>
<evidence type="ECO:0000256" key="4">
    <source>
        <dbReference type="ARBA" id="ARBA00010878"/>
    </source>
</evidence>
<dbReference type="FunFam" id="2.80.10.50:FF:000031">
    <property type="entry name" value="FRG1 isoform 1"/>
    <property type="match status" value="1"/>
</dbReference>
<dbReference type="GO" id="GO:0003723">
    <property type="term" value="F:RNA binding"/>
    <property type="evidence" value="ECO:0007669"/>
    <property type="project" value="UniProtKB-KW"/>
</dbReference>
<dbReference type="GO" id="GO:0071013">
    <property type="term" value="C:catalytic step 2 spliceosome"/>
    <property type="evidence" value="ECO:0007669"/>
    <property type="project" value="TreeGrafter"/>
</dbReference>
<keyword evidence="8" id="KW-0698">rRNA processing</keyword>
<dbReference type="CDD" id="cd23338">
    <property type="entry name" value="beta-trefoil_FSCN_FRG1"/>
    <property type="match status" value="1"/>
</dbReference>
<evidence type="ECO:0000256" key="8">
    <source>
        <dbReference type="ARBA" id="ARBA00022552"/>
    </source>
</evidence>
<evidence type="ECO:0000256" key="12">
    <source>
        <dbReference type="ARBA" id="ARBA00059473"/>
    </source>
</evidence>
<dbReference type="Gene3D" id="2.80.10.50">
    <property type="match status" value="1"/>
</dbReference>
<accession>A0A8C9GNI1</accession>
<dbReference type="Pfam" id="PF06229">
    <property type="entry name" value="FRG1"/>
    <property type="match status" value="1"/>
</dbReference>
<evidence type="ECO:0000256" key="9">
    <source>
        <dbReference type="ARBA" id="ARBA00022884"/>
    </source>
</evidence>
<keyword evidence="9" id="KW-0694">RNA-binding</keyword>
<dbReference type="GO" id="GO:0015030">
    <property type="term" value="C:Cajal body"/>
    <property type="evidence" value="ECO:0007669"/>
    <property type="project" value="UniProtKB-SubCell"/>
</dbReference>
<dbReference type="InterPro" id="IPR008999">
    <property type="entry name" value="Actin-crosslinking"/>
</dbReference>
<evidence type="ECO:0000256" key="7">
    <source>
        <dbReference type="ARBA" id="ARBA00022541"/>
    </source>
</evidence>